<dbReference type="PANTHER" id="PTHR35179">
    <property type="entry name" value="PROTEIN CBG02620"/>
    <property type="match status" value="1"/>
</dbReference>
<dbReference type="EMBL" id="FP929139">
    <property type="protein sequence ID" value="CBY01539.1"/>
    <property type="molecule type" value="Genomic_DNA"/>
</dbReference>
<dbReference type="GeneID" id="13285726"/>
<dbReference type="InParanoid" id="E5AEA0"/>
<evidence type="ECO:0008006" key="4">
    <source>
        <dbReference type="Google" id="ProtNLM"/>
    </source>
</evidence>
<organism evidence="2 3">
    <name type="scientific">Leptosphaeria maculans (strain JN3 / isolate v23.1.3 / race Av1-4-5-6-7-8)</name>
    <name type="common">Blackleg fungus</name>
    <name type="synonym">Phoma lingam</name>
    <dbReference type="NCBI Taxonomy" id="985895"/>
    <lineage>
        <taxon>Eukaryota</taxon>
        <taxon>Fungi</taxon>
        <taxon>Dikarya</taxon>
        <taxon>Ascomycota</taxon>
        <taxon>Pezizomycotina</taxon>
        <taxon>Dothideomycetes</taxon>
        <taxon>Pleosporomycetidae</taxon>
        <taxon>Pleosporales</taxon>
        <taxon>Pleosporineae</taxon>
        <taxon>Leptosphaeriaceae</taxon>
        <taxon>Plenodomus</taxon>
        <taxon>Plenodomus lingam/Leptosphaeria maculans species complex</taxon>
    </lineage>
</organism>
<feature type="region of interest" description="Disordered" evidence="1">
    <location>
        <begin position="25"/>
        <end position="51"/>
    </location>
</feature>
<accession>E5AEA0</accession>
<feature type="compositionally biased region" description="Polar residues" evidence="1">
    <location>
        <begin position="25"/>
        <end position="38"/>
    </location>
</feature>
<sequence>MDPNAPSFEAMIRLALRGSDWQQLKASTSVPVDSNESPQQDDELKTATQADEALPPRVMTAKQKKKMARFEKTLSRDAGAVIDIIEADAITPVPQNVTWDRDPELLCSYNWQASTDGTNTIFVPGTPTKWQEPPLPITLEPDQGIQYSDYNYARQPQDPYSPMFQALSVMNPSYRFNDVDVLADRNNLRVLLDFCQGKSNGPFRLNIFLLFNTLVIVRKESRWWSTCDGVSYGWSFEKHFTRPVEGMEDATSHYRAIRYPLGPLNVVVRFEADAYDDGLASDIRSNSETHAVGGSSTGKPTFSYRSPIRVMQKGQIIPCRQLVELKTQKINPEDSHKVACQDQLWFGRTSLLFTGPYQGNTGVIKRVKYEVATDRIKVWEERNQDSLRKLPALLMQLRDILKTQTRPYRAVLVREDKGGPLYVRTMQGFSHALGRDYFANHWTPSPSSVSSRGSAYRGSRAGRSRGNHQPRGHDTTQTYPCPPLNDPQNHGRTLTESHRGQGGRGRGQFYVPRGRGRGRGQSNS</sequence>
<evidence type="ECO:0000256" key="1">
    <source>
        <dbReference type="SAM" id="MobiDB-lite"/>
    </source>
</evidence>
<dbReference type="Proteomes" id="UP000002668">
    <property type="component" value="Genome"/>
</dbReference>
<name>E5AEA0_LEPMJ</name>
<keyword evidence="3" id="KW-1185">Reference proteome</keyword>
<feature type="compositionally biased region" description="Basic residues" evidence="1">
    <location>
        <begin position="460"/>
        <end position="470"/>
    </location>
</feature>
<reference evidence="3" key="1">
    <citation type="journal article" date="2011" name="Nat. Commun.">
        <title>Effector diversification within compartments of the Leptosphaeria maculans genome affected by Repeat-Induced Point mutations.</title>
        <authorList>
            <person name="Rouxel T."/>
            <person name="Grandaubert J."/>
            <person name="Hane J.K."/>
            <person name="Hoede C."/>
            <person name="van de Wouw A.P."/>
            <person name="Couloux A."/>
            <person name="Dominguez V."/>
            <person name="Anthouard V."/>
            <person name="Bally P."/>
            <person name="Bourras S."/>
            <person name="Cozijnsen A.J."/>
            <person name="Ciuffetti L.M."/>
            <person name="Degrave A."/>
            <person name="Dilmaghani A."/>
            <person name="Duret L."/>
            <person name="Fudal I."/>
            <person name="Goodwin S.B."/>
            <person name="Gout L."/>
            <person name="Glaser N."/>
            <person name="Linglin J."/>
            <person name="Kema G.H.J."/>
            <person name="Lapalu N."/>
            <person name="Lawrence C.B."/>
            <person name="May K."/>
            <person name="Meyer M."/>
            <person name="Ollivier B."/>
            <person name="Poulain J."/>
            <person name="Schoch C.L."/>
            <person name="Simon A."/>
            <person name="Spatafora J.W."/>
            <person name="Stachowiak A."/>
            <person name="Turgeon B.G."/>
            <person name="Tyler B.M."/>
            <person name="Vincent D."/>
            <person name="Weissenbach J."/>
            <person name="Amselem J."/>
            <person name="Quesneville H."/>
            <person name="Oliver R.P."/>
            <person name="Wincker P."/>
            <person name="Balesdent M.-H."/>
            <person name="Howlett B.J."/>
        </authorList>
    </citation>
    <scope>NUCLEOTIDE SEQUENCE [LARGE SCALE GENOMIC DNA]</scope>
    <source>
        <strain evidence="3">JN3 / isolate v23.1.3 / race Av1-4-5-6-7-8</strain>
    </source>
</reference>
<dbReference type="OMA" id="PELLCCY"/>
<feature type="region of interest" description="Disordered" evidence="1">
    <location>
        <begin position="443"/>
        <end position="524"/>
    </location>
</feature>
<evidence type="ECO:0000313" key="2">
    <source>
        <dbReference type="EMBL" id="CBY01539.1"/>
    </source>
</evidence>
<evidence type="ECO:0000313" key="3">
    <source>
        <dbReference type="Proteomes" id="UP000002668"/>
    </source>
</evidence>
<feature type="compositionally biased region" description="Low complexity" evidence="1">
    <location>
        <begin position="444"/>
        <end position="459"/>
    </location>
</feature>
<protein>
    <recommendedName>
        <fullName evidence="4">Geranylgeranyl pyrophosphate synthetase</fullName>
    </recommendedName>
</protein>
<dbReference type="HOGENOM" id="CLU_028054_0_0_1"/>
<dbReference type="PANTHER" id="PTHR35179:SF1">
    <property type="entry name" value="INTEGRAL MEMBRANE PROTEIN"/>
    <property type="match status" value="1"/>
</dbReference>
<gene>
    <name evidence="2" type="ORF">LEMA_P003260.1</name>
</gene>
<dbReference type="AlphaFoldDB" id="E5AEA0"/>
<dbReference type="eggNOG" id="ENOG502QRQN">
    <property type="taxonomic scope" value="Eukaryota"/>
</dbReference>
<dbReference type="OrthoDB" id="420564at2759"/>
<dbReference type="VEuPathDB" id="FungiDB:LEMA_P003260.1"/>
<dbReference type="STRING" id="985895.E5AEA0"/>
<proteinExistence type="predicted"/>